<feature type="coiled-coil region" evidence="1">
    <location>
        <begin position="65"/>
        <end position="92"/>
    </location>
</feature>
<dbReference type="Pfam" id="PF11950">
    <property type="entry name" value="DUF3467"/>
    <property type="match status" value="1"/>
</dbReference>
<comment type="caution">
    <text evidence="2">The sequence shown here is derived from an EMBL/GenBank/DDBJ whole genome shotgun (WGS) entry which is preliminary data.</text>
</comment>
<evidence type="ECO:0000256" key="1">
    <source>
        <dbReference type="SAM" id="Coils"/>
    </source>
</evidence>
<sequence length="100" mass="11753">MEDIEEQQENKEIQVVRTPLFGRTYATNALVAITDCDVRIELMNEKFQHEDKWIYHSDHMAILTMQAAKKLLLDLNKKISKYEEENGEIEVNSDRLNVDN</sequence>
<accession>A0AAE3HD93</accession>
<keyword evidence="3" id="KW-1185">Reference proteome</keyword>
<dbReference type="AlphaFoldDB" id="A0AAE3HD93"/>
<protein>
    <recommendedName>
        <fullName evidence="4">DUF3467 domain-containing protein</fullName>
    </recommendedName>
</protein>
<dbReference type="EMBL" id="JTEO01000006">
    <property type="protein sequence ID" value="MCQ6963693.1"/>
    <property type="molecule type" value="Genomic_DNA"/>
</dbReference>
<dbReference type="InterPro" id="IPR021857">
    <property type="entry name" value="DUF3467"/>
</dbReference>
<dbReference type="Proteomes" id="UP001206983">
    <property type="component" value="Unassembled WGS sequence"/>
</dbReference>
<reference evidence="2 3" key="1">
    <citation type="journal article" date="2011" name="Appl. Environ. Microbiol.">
        <title>Methanogenic archaea isolated from Taiwan's Chelungpu fault.</title>
        <authorList>
            <person name="Wu S.Y."/>
            <person name="Lai M.C."/>
        </authorList>
    </citation>
    <scope>NUCLEOTIDE SEQUENCE [LARGE SCALE GENOMIC DNA]</scope>
    <source>
        <strain evidence="2 3">St545Mb</strain>
    </source>
</reference>
<name>A0AAE3HD93_9EURY</name>
<evidence type="ECO:0000313" key="2">
    <source>
        <dbReference type="EMBL" id="MCQ6963693.1"/>
    </source>
</evidence>
<organism evidence="2 3">
    <name type="scientific">Methanolobus chelungpuianus</name>
    <dbReference type="NCBI Taxonomy" id="502115"/>
    <lineage>
        <taxon>Archaea</taxon>
        <taxon>Methanobacteriati</taxon>
        <taxon>Methanobacteriota</taxon>
        <taxon>Stenosarchaea group</taxon>
        <taxon>Methanomicrobia</taxon>
        <taxon>Methanosarcinales</taxon>
        <taxon>Methanosarcinaceae</taxon>
        <taxon>Methanolobus</taxon>
    </lineage>
</organism>
<proteinExistence type="predicted"/>
<gene>
    <name evidence="2" type="ORF">PV02_11675</name>
</gene>
<keyword evidence="1" id="KW-0175">Coiled coil</keyword>
<evidence type="ECO:0008006" key="4">
    <source>
        <dbReference type="Google" id="ProtNLM"/>
    </source>
</evidence>
<dbReference type="RefSeq" id="WP_256623633.1">
    <property type="nucleotide sequence ID" value="NZ_JTEO01000006.1"/>
</dbReference>
<evidence type="ECO:0000313" key="3">
    <source>
        <dbReference type="Proteomes" id="UP001206983"/>
    </source>
</evidence>